<feature type="compositionally biased region" description="Polar residues" evidence="1">
    <location>
        <begin position="41"/>
        <end position="58"/>
    </location>
</feature>
<dbReference type="EMBL" id="MU006781">
    <property type="protein sequence ID" value="KAF2642794.1"/>
    <property type="molecule type" value="Genomic_DNA"/>
</dbReference>
<gene>
    <name evidence="2" type="ORF">P280DRAFT_275172</name>
</gene>
<protein>
    <submittedName>
        <fullName evidence="2">Uncharacterized protein</fullName>
    </submittedName>
</protein>
<feature type="compositionally biased region" description="Polar residues" evidence="1">
    <location>
        <begin position="1"/>
        <end position="11"/>
    </location>
</feature>
<organism evidence="2 3">
    <name type="scientific">Massarina eburnea CBS 473.64</name>
    <dbReference type="NCBI Taxonomy" id="1395130"/>
    <lineage>
        <taxon>Eukaryota</taxon>
        <taxon>Fungi</taxon>
        <taxon>Dikarya</taxon>
        <taxon>Ascomycota</taxon>
        <taxon>Pezizomycotina</taxon>
        <taxon>Dothideomycetes</taxon>
        <taxon>Pleosporomycetidae</taxon>
        <taxon>Pleosporales</taxon>
        <taxon>Massarineae</taxon>
        <taxon>Massarinaceae</taxon>
        <taxon>Massarina</taxon>
    </lineage>
</organism>
<name>A0A6A6S9D5_9PLEO</name>
<dbReference type="AlphaFoldDB" id="A0A6A6S9D5"/>
<sequence>MTQAGLPNSRAQAYPKAPTRWRRSLLHPPPIPHHNDRGSYTRRTSIQTWGRGQANGASIQAGHRTDEMRQKRRVSGASLREHKLATIYGGHGTAGVEEGEFYSDKARTQDRAERRVGRTRATGVASSYTWNYQKASLRRSGARSCVDVEAIPDSMEERTTFRPCRVER</sequence>
<feature type="region of interest" description="Disordered" evidence="1">
    <location>
        <begin position="1"/>
        <end position="77"/>
    </location>
</feature>
<evidence type="ECO:0000313" key="3">
    <source>
        <dbReference type="Proteomes" id="UP000799753"/>
    </source>
</evidence>
<evidence type="ECO:0000313" key="2">
    <source>
        <dbReference type="EMBL" id="KAF2642794.1"/>
    </source>
</evidence>
<proteinExistence type="predicted"/>
<dbReference type="Proteomes" id="UP000799753">
    <property type="component" value="Unassembled WGS sequence"/>
</dbReference>
<accession>A0A6A6S9D5</accession>
<keyword evidence="3" id="KW-1185">Reference proteome</keyword>
<evidence type="ECO:0000256" key="1">
    <source>
        <dbReference type="SAM" id="MobiDB-lite"/>
    </source>
</evidence>
<reference evidence="2" key="1">
    <citation type="journal article" date="2020" name="Stud. Mycol.">
        <title>101 Dothideomycetes genomes: a test case for predicting lifestyles and emergence of pathogens.</title>
        <authorList>
            <person name="Haridas S."/>
            <person name="Albert R."/>
            <person name="Binder M."/>
            <person name="Bloem J."/>
            <person name="Labutti K."/>
            <person name="Salamov A."/>
            <person name="Andreopoulos B."/>
            <person name="Baker S."/>
            <person name="Barry K."/>
            <person name="Bills G."/>
            <person name="Bluhm B."/>
            <person name="Cannon C."/>
            <person name="Castanera R."/>
            <person name="Culley D."/>
            <person name="Daum C."/>
            <person name="Ezra D."/>
            <person name="Gonzalez J."/>
            <person name="Henrissat B."/>
            <person name="Kuo A."/>
            <person name="Liang C."/>
            <person name="Lipzen A."/>
            <person name="Lutzoni F."/>
            <person name="Magnuson J."/>
            <person name="Mondo S."/>
            <person name="Nolan M."/>
            <person name="Ohm R."/>
            <person name="Pangilinan J."/>
            <person name="Park H.-J."/>
            <person name="Ramirez L."/>
            <person name="Alfaro M."/>
            <person name="Sun H."/>
            <person name="Tritt A."/>
            <person name="Yoshinaga Y."/>
            <person name="Zwiers L.-H."/>
            <person name="Turgeon B."/>
            <person name="Goodwin S."/>
            <person name="Spatafora J."/>
            <person name="Crous P."/>
            <person name="Grigoriev I."/>
        </authorList>
    </citation>
    <scope>NUCLEOTIDE SEQUENCE</scope>
    <source>
        <strain evidence="2">CBS 473.64</strain>
    </source>
</reference>